<dbReference type="KEGG" id="cpor:BED41_04525"/>
<keyword evidence="2" id="KW-1185">Reference proteome</keyword>
<dbReference type="AlphaFoldDB" id="A0A1B2I392"/>
<dbReference type="OrthoDB" id="5717at2"/>
<dbReference type="EMBL" id="CP016757">
    <property type="protein sequence ID" value="ANZ44417.1"/>
    <property type="molecule type" value="Genomic_DNA"/>
</dbReference>
<protein>
    <submittedName>
        <fullName evidence="1">Uncharacterized protein</fullName>
    </submittedName>
</protein>
<evidence type="ECO:0000313" key="2">
    <source>
        <dbReference type="Proteomes" id="UP000093044"/>
    </source>
</evidence>
<dbReference type="STRING" id="1197717.BED41_04525"/>
<gene>
    <name evidence="1" type="ORF">BED41_04525</name>
</gene>
<dbReference type="RefSeq" id="WP_066743520.1">
    <property type="nucleotide sequence ID" value="NZ_CAUFKJ010000018.1"/>
</dbReference>
<organism evidence="1 2">
    <name type="scientific">Cloacibacillus porcorum</name>
    <dbReference type="NCBI Taxonomy" id="1197717"/>
    <lineage>
        <taxon>Bacteria</taxon>
        <taxon>Thermotogati</taxon>
        <taxon>Synergistota</taxon>
        <taxon>Synergistia</taxon>
        <taxon>Synergistales</taxon>
        <taxon>Synergistaceae</taxon>
        <taxon>Cloacibacillus</taxon>
    </lineage>
</organism>
<name>A0A1B2I392_9BACT</name>
<reference evidence="1" key="1">
    <citation type="submission" date="2016-08" db="EMBL/GenBank/DDBJ databases">
        <title>Complete genome of Cloacibacillus porcorum.</title>
        <authorList>
            <person name="Looft T."/>
            <person name="Bayles D.O."/>
            <person name="Alt D.P."/>
        </authorList>
    </citation>
    <scope>NUCLEOTIDE SEQUENCE [LARGE SCALE GENOMIC DNA]</scope>
    <source>
        <strain evidence="1">CL-84</strain>
    </source>
</reference>
<accession>A0A1B2I392</accession>
<sequence length="91" mass="10300">MKLVTIRNNGKEVAAVVIERGFVRIDTLNEEKRSDWPERLEELVSSGQAELLNRWYLAGGRTVLENISRKLIVTPEAAEVIGEVYKTADED</sequence>
<dbReference type="Proteomes" id="UP000093044">
    <property type="component" value="Chromosome"/>
</dbReference>
<evidence type="ECO:0000313" key="1">
    <source>
        <dbReference type="EMBL" id="ANZ44417.1"/>
    </source>
</evidence>
<dbReference type="GeneID" id="83057119"/>
<proteinExistence type="predicted"/>